<keyword evidence="2 5" id="KW-0479">Metal-binding</keyword>
<dbReference type="InterPro" id="IPR013154">
    <property type="entry name" value="ADH-like_N"/>
</dbReference>
<dbReference type="Gene3D" id="3.40.50.720">
    <property type="entry name" value="NAD(P)-binding Rossmann-like Domain"/>
    <property type="match status" value="2"/>
</dbReference>
<dbReference type="Pfam" id="PF08240">
    <property type="entry name" value="ADH_N"/>
    <property type="match status" value="1"/>
</dbReference>
<dbReference type="PANTHER" id="PTHR42683">
    <property type="entry name" value="ALDEHYDE REDUCTASE"/>
    <property type="match status" value="1"/>
</dbReference>
<dbReference type="GO" id="GO:0016616">
    <property type="term" value="F:oxidoreductase activity, acting on the CH-OH group of donors, NAD or NADP as acceptor"/>
    <property type="evidence" value="ECO:0007669"/>
    <property type="project" value="InterPro"/>
</dbReference>
<dbReference type="SUPFAM" id="SSF47336">
    <property type="entry name" value="ACP-like"/>
    <property type="match status" value="1"/>
</dbReference>
<reference evidence="8" key="1">
    <citation type="submission" date="2021-01" db="EMBL/GenBank/DDBJ databases">
        <authorList>
            <person name="Corre E."/>
            <person name="Pelletier E."/>
            <person name="Niang G."/>
            <person name="Scheremetjew M."/>
            <person name="Finn R."/>
            <person name="Kale V."/>
            <person name="Holt S."/>
            <person name="Cochrane G."/>
            <person name="Meng A."/>
            <person name="Brown T."/>
            <person name="Cohen L."/>
        </authorList>
    </citation>
    <scope>NUCLEOTIDE SEQUENCE</scope>
    <source>
        <strain evidence="8">Clade-D-RCC2572</strain>
    </source>
</reference>
<dbReference type="SUPFAM" id="SSF52821">
    <property type="entry name" value="Rhodanese/Cell cycle control phosphatase"/>
    <property type="match status" value="2"/>
</dbReference>
<dbReference type="InterPro" id="IPR001763">
    <property type="entry name" value="Rhodanese-like_dom"/>
</dbReference>
<dbReference type="InterPro" id="IPR045851">
    <property type="entry name" value="AMP-bd_C_sf"/>
</dbReference>
<dbReference type="InterPro" id="IPR011032">
    <property type="entry name" value="GroES-like_sf"/>
</dbReference>
<evidence type="ECO:0000256" key="5">
    <source>
        <dbReference type="RuleBase" id="RU361277"/>
    </source>
</evidence>
<dbReference type="SUPFAM" id="SSF50129">
    <property type="entry name" value="GroES-like"/>
    <property type="match status" value="1"/>
</dbReference>
<dbReference type="InterPro" id="IPR042099">
    <property type="entry name" value="ANL_N_sf"/>
</dbReference>
<dbReference type="InterPro" id="IPR013120">
    <property type="entry name" value="FAR_NAD-bd"/>
</dbReference>
<dbReference type="SUPFAM" id="SSF56801">
    <property type="entry name" value="Acetyl-CoA synthetase-like"/>
    <property type="match status" value="1"/>
</dbReference>
<evidence type="ECO:0000256" key="1">
    <source>
        <dbReference type="ARBA" id="ARBA00001947"/>
    </source>
</evidence>
<dbReference type="SUPFAM" id="SSF51735">
    <property type="entry name" value="NAD(P)-binding Rossmann-fold domains"/>
    <property type="match status" value="2"/>
</dbReference>
<dbReference type="EMBL" id="HBEW01002623">
    <property type="protein sequence ID" value="CAD8579230.1"/>
    <property type="molecule type" value="Transcribed_RNA"/>
</dbReference>
<dbReference type="InterPro" id="IPR027417">
    <property type="entry name" value="P-loop_NTPase"/>
</dbReference>
<keyword evidence="3 5" id="KW-0862">Zinc</keyword>
<dbReference type="Gene3D" id="3.40.50.12780">
    <property type="entry name" value="N-terminal domain of ligase-like"/>
    <property type="match status" value="1"/>
</dbReference>
<dbReference type="Pfam" id="PF00501">
    <property type="entry name" value="AMP-binding"/>
    <property type="match status" value="1"/>
</dbReference>
<name>A0A7S0KET4_9CHLO</name>
<dbReference type="InterPro" id="IPR036873">
    <property type="entry name" value="Rhodanese-like_dom_sf"/>
</dbReference>
<dbReference type="SMART" id="SM00450">
    <property type="entry name" value="RHOD"/>
    <property type="match status" value="2"/>
</dbReference>
<feature type="domain" description="Rhodanese" evidence="7">
    <location>
        <begin position="196"/>
        <end position="309"/>
    </location>
</feature>
<dbReference type="InterPro" id="IPR000873">
    <property type="entry name" value="AMP-dep_synth/lig_dom"/>
</dbReference>
<dbReference type="InterPro" id="IPR002328">
    <property type="entry name" value="ADH_Zn_CS"/>
</dbReference>
<dbReference type="InterPro" id="IPR036736">
    <property type="entry name" value="ACP-like_sf"/>
</dbReference>
<accession>A0A7S0KET4</accession>
<dbReference type="Pfam" id="PF00581">
    <property type="entry name" value="Rhodanese"/>
    <property type="match status" value="2"/>
</dbReference>
<evidence type="ECO:0000256" key="2">
    <source>
        <dbReference type="ARBA" id="ARBA00022723"/>
    </source>
</evidence>
<dbReference type="InterPro" id="IPR047109">
    <property type="entry name" value="CAD-like"/>
</dbReference>
<dbReference type="Gene3D" id="3.40.250.10">
    <property type="entry name" value="Rhodanese-like domain"/>
    <property type="match status" value="2"/>
</dbReference>
<evidence type="ECO:0000259" key="7">
    <source>
        <dbReference type="PROSITE" id="PS50206"/>
    </source>
</evidence>
<dbReference type="SMART" id="SM00829">
    <property type="entry name" value="PKS_ER"/>
    <property type="match status" value="1"/>
</dbReference>
<proteinExistence type="inferred from homology"/>
<protein>
    <submittedName>
        <fullName evidence="8">Uncharacterized protein</fullName>
    </submittedName>
</protein>
<comment type="cofactor">
    <cofactor evidence="1 5">
        <name>Zn(2+)</name>
        <dbReference type="ChEBI" id="CHEBI:29105"/>
    </cofactor>
</comment>
<evidence type="ECO:0000313" key="8">
    <source>
        <dbReference type="EMBL" id="CAD8579230.1"/>
    </source>
</evidence>
<dbReference type="InterPro" id="IPR009081">
    <property type="entry name" value="PP-bd_ACP"/>
</dbReference>
<dbReference type="InterPro" id="IPR013149">
    <property type="entry name" value="ADH-like_C"/>
</dbReference>
<evidence type="ECO:0000259" key="6">
    <source>
        <dbReference type="PROSITE" id="PS50075"/>
    </source>
</evidence>
<dbReference type="FunFam" id="3.40.50.720:FF:000022">
    <property type="entry name" value="Cinnamyl alcohol dehydrogenase"/>
    <property type="match status" value="1"/>
</dbReference>
<gene>
    <name evidence="8" type="ORF">OMED0929_LOCUS2155</name>
</gene>
<dbReference type="InterPro" id="IPR020843">
    <property type="entry name" value="ER"/>
</dbReference>
<evidence type="ECO:0000256" key="3">
    <source>
        <dbReference type="ARBA" id="ARBA00022833"/>
    </source>
</evidence>
<dbReference type="PROSITE" id="PS50075">
    <property type="entry name" value="CARRIER"/>
    <property type="match status" value="1"/>
</dbReference>
<dbReference type="CDD" id="cd05283">
    <property type="entry name" value="CAD1"/>
    <property type="match status" value="1"/>
</dbReference>
<feature type="domain" description="Carrier" evidence="6">
    <location>
        <begin position="1237"/>
        <end position="1313"/>
    </location>
</feature>
<feature type="domain" description="Rhodanese" evidence="7">
    <location>
        <begin position="56"/>
        <end position="154"/>
    </location>
</feature>
<dbReference type="Pfam" id="PF19798">
    <property type="entry name" value="Sulfotransfer_5"/>
    <property type="match status" value="1"/>
</dbReference>
<dbReference type="InterPro" id="IPR036291">
    <property type="entry name" value="NAD(P)-bd_dom_sf"/>
</dbReference>
<dbReference type="Gene3D" id="3.40.50.300">
    <property type="entry name" value="P-loop containing nucleotide triphosphate hydrolases"/>
    <property type="match status" value="1"/>
</dbReference>
<dbReference type="Pfam" id="PF07993">
    <property type="entry name" value="NAD_binding_4"/>
    <property type="match status" value="1"/>
</dbReference>
<dbReference type="Gene3D" id="3.90.180.10">
    <property type="entry name" value="Medium-chain alcohol dehydrogenases, catalytic domain"/>
    <property type="match status" value="1"/>
</dbReference>
<keyword evidence="4" id="KW-0560">Oxidoreductase</keyword>
<organism evidence="8">
    <name type="scientific">Ostreococcus mediterraneus</name>
    <dbReference type="NCBI Taxonomy" id="1486918"/>
    <lineage>
        <taxon>Eukaryota</taxon>
        <taxon>Viridiplantae</taxon>
        <taxon>Chlorophyta</taxon>
        <taxon>Mamiellophyceae</taxon>
        <taxon>Mamiellales</taxon>
        <taxon>Bathycoccaceae</taxon>
        <taxon>Ostreococcus</taxon>
    </lineage>
</organism>
<evidence type="ECO:0000256" key="4">
    <source>
        <dbReference type="ARBA" id="ARBA00023002"/>
    </source>
</evidence>
<dbReference type="Pfam" id="PF00107">
    <property type="entry name" value="ADH_zinc_N"/>
    <property type="match status" value="1"/>
</dbReference>
<dbReference type="Gene3D" id="1.10.1200.10">
    <property type="entry name" value="ACP-like"/>
    <property type="match status" value="1"/>
</dbReference>
<comment type="similarity">
    <text evidence="5">Belongs to the zinc-containing alcohol dehydrogenase family.</text>
</comment>
<dbReference type="PROSITE" id="PS50206">
    <property type="entry name" value="RHODANESE_3"/>
    <property type="match status" value="2"/>
</dbReference>
<dbReference type="PROSITE" id="PS00059">
    <property type="entry name" value="ADH_ZINC"/>
    <property type="match status" value="1"/>
</dbReference>
<sequence length="2044" mass="223553">MRTAEIIDATEAKRLLLGGGTRFLCASSDAALGDAVERARDGASDGSDANGSSAKDAFDDARVPGAVFYDHDAVCDLSSPLPRAFPTRTTFARTCGAVLGVRANDDVVIYARDAKDYAAHYAAHVFVEYAHRGRVCVLEGGFEGWVASGGELELGTENVREYASVKYDDGESMRGGHDDDVKSGIIDAMDALVNLSTQRLQILDCRRREVFEGMARDSTRLRIQGRVISFDGFREGHIPGAKNVPYDALFDVRNGDLEKVFVDAGLDLSMPVAVVGTGGVDASPMVAFALRRAGCTALVVRNGMAAWCTAQGGSYPMSVANSSPHASHNEKRLIVWAVTRSRSTALERSVSIHSEGMVMHELLTEPYLKENNQPNYKKIVDGQHENNVASSGCSYATMLEVMTADYSAQGRPFFFTKELTCYFDLAQIQSSWLHRFTHVVLIRDPLAALQSFYRVAIEGAESSSYFDPNEAGFVEAFGIVNALKRINAKVLVIDADKDVVENSEKTMKAICAHASVKFEGSMMSWKAKELTTWEKFRGWHHDASKSTGFKAVEKPPIELPQLVYDEAKKNKPYYEACAWESKRIAEQWPILRQVAQSDLRFSVIVCASEDGANDMFSRLAAARMDNVAIYEFKPLELNEALSKCPYMFDEPVVLIGTRTATIYMAEALRDRQKSGKCAVLRVLCVDSVHHQVHPSGFKHTWVPEENLKDQSFMNEVLSTLADDMKTAQGESARAMEVMNATAASTSDGEMHWRSGLLHKLQELPSNAPCVTDGSNSYTLRQVYSRALHVAKQLESFGAVNSRVGLFVLADASSVWAAMGSLLCESVFCEIPAWYRGNDLERVLRLNESKAIIVSRGLLEFVPEQFKKLVIVLEDIPVSPDISNEIHSALMRPDTPNAPGFSVLTSGTTGVSKILICPQSALTDSVGVIGPNMRGGDIMGSFWIYYYFFIPLLAGRTLSIIPNEFFLKPRDLVHYIKSQKMTMLYFSPSILESCLLHVPPEEFSEAMRDVHTILTTGERVRKETRVLLTERLPRTRWTNVYSTNETGDLALSEIDSFYLRQGTQMRVLNDAGEYVARGAVGQLHVKKSGLLNGYYTDSGHVAIDGDFYPTGDLVRWLGSNQITFESRQSSAYVKIRGFKVSPTMVQEVLLKLRGIKSAIISTVGESDIDQQLVAGIAFEAGTSLKEAELRAHMAAHTPRYMIPSAFYELDSKVTTASSGKVVKLKIDNLRRISDTEVSELTEKEEEVASVWRQVLAEPSKNFSPSQSFFDFGGSLKFVELAGALSKQWGVTVTVAEVIAKPTLKEMAILSTETEQAQFDPTAEAAKYDFSKFTKVTSKARSAKAKVLLTGATGYLGAYLLKELAENDSVETIYAVVRAKDESRAMQRVVDVYTKRGLEFSDNVKSKTVFVCGDMSQQAYGIPEAKLNEFLPNIDIVISGGAEVNMVKSYSALEEVNVGGTFNGLELAAKANAKHVLISTQLPLPGETPTGYRRSKEVAELLCARAQTEVGIESAVLLFGDINISRTPGSLAPDDDYIVIFLRACLTTGFFPKTDWAVSILCIDDCVKMISSLTLDGALDRYAFDGVAREVKGKLIDFSKLCDWLSVEQPLTMCSYEGWMNVIKAGAAEGKEKLQRVLLTIDAMEVELKAEGEHFRSGAPDDTLYGVDDVWAQSLVSALIGETVDSVEIDERDMTVGYAALAQGEDLTPFKYKLPDMTPTSVEVKVEFCGFCGSDDHLIVGDYGEYAVWPQVCGHEVVGTVTAVGNAVSTLKPGQRVGVGWQSASCHDCEWCARGDEQLCSQVGCTCCEGNKGGFADRMRISDSAFCYKIPDGLASAEVAPLLCGGQTVWTPLSEQTKSSDRIGVLGLGGLGHMAIKFAKALGREVTAISSSPSKKQDALSHGASKFLVHTNDDEMAAAAQSLDFILVTIATNKEVDFSKFFPLLRPRGTICFVGMCPPITADVFTLGFTMNNITTSNTGGKKDMVNMLEFCARHNIGASVAVTPLSKINDAVTALRSGESHFRHVLSNDFGQVPLSSGFLNRSGA</sequence>
<dbReference type="Gene3D" id="3.30.300.30">
    <property type="match status" value="1"/>
</dbReference>
<dbReference type="Pfam" id="PF00550">
    <property type="entry name" value="PP-binding"/>
    <property type="match status" value="1"/>
</dbReference>
<dbReference type="GO" id="GO:0008270">
    <property type="term" value="F:zinc ion binding"/>
    <property type="evidence" value="ECO:0007669"/>
    <property type="project" value="InterPro"/>
</dbReference>
<dbReference type="SUPFAM" id="SSF52540">
    <property type="entry name" value="P-loop containing nucleoside triphosphate hydrolases"/>
    <property type="match status" value="1"/>
</dbReference>